<feature type="region of interest" description="Disordered" evidence="3">
    <location>
        <begin position="314"/>
        <end position="338"/>
    </location>
</feature>
<sequence length="416" mass="47546">MSEPIRHQQINKLAEAPTPQNTPAGASSFISRAKPNIGATISEEPSSTNDKLLSLISDKLGGISLAPPERKLTKKQRNVVRALRVLQRQCDLWEMELEAGVMELEKKCHIKSGPLYERRRKIVQGIEEPTPEEVEKGLEIEKEEEEYEEDEDTPRLEEIPEEGDEEAKETDDEKKESDEEADIKGIPNFWATALSNVPEISPIINEDDQEALQYLTDIRLEYLEKEKGEELGFKLIFDFAENEFFSNPSLVKTYYYYGPNLGDEYAIHIKDSKGDSISWKSPKSNLTVEITSKKQRNKRTGAFRTVEKEEPKDSFFNFFSPPPSDEFGELDSEENEDFQVDSERGVAIKDMLPRAVDWFTGKALEYNDEFDEDDFDDEDDSDYSDDQDDDDDDSEESDGDETSKKPVAANQDCKQQ</sequence>
<dbReference type="InterPro" id="IPR002164">
    <property type="entry name" value="NAP_family"/>
</dbReference>
<dbReference type="Gene3D" id="3.30.1120.90">
    <property type="entry name" value="Nucleosome assembly protein"/>
    <property type="match status" value="1"/>
</dbReference>
<keyword evidence="5" id="KW-1185">Reference proteome</keyword>
<dbReference type="PANTHER" id="PTHR11875">
    <property type="entry name" value="TESTIS-SPECIFIC Y-ENCODED PROTEIN"/>
    <property type="match status" value="1"/>
</dbReference>
<accession>A0A0J9XEM7</accession>
<feature type="compositionally biased region" description="Acidic residues" evidence="3">
    <location>
        <begin position="367"/>
        <end position="400"/>
    </location>
</feature>
<feature type="compositionally biased region" description="Acidic residues" evidence="3">
    <location>
        <begin position="326"/>
        <end position="338"/>
    </location>
</feature>
<dbReference type="Gene3D" id="1.20.5.1500">
    <property type="match status" value="1"/>
</dbReference>
<dbReference type="InterPro" id="IPR037231">
    <property type="entry name" value="NAP-like_sf"/>
</dbReference>
<dbReference type="GO" id="GO:0006334">
    <property type="term" value="P:nucleosome assembly"/>
    <property type="evidence" value="ECO:0007669"/>
    <property type="project" value="InterPro"/>
</dbReference>
<evidence type="ECO:0000256" key="1">
    <source>
        <dbReference type="ARBA" id="ARBA00009947"/>
    </source>
</evidence>
<dbReference type="EMBL" id="CCBN010000010">
    <property type="protein sequence ID" value="CDO55354.1"/>
    <property type="molecule type" value="Genomic_DNA"/>
</dbReference>
<gene>
    <name evidence="4" type="ORF">BN980_GECA10s03882g</name>
</gene>
<evidence type="ECO:0000313" key="4">
    <source>
        <dbReference type="EMBL" id="CDO55354.1"/>
    </source>
</evidence>
<feature type="compositionally biased region" description="Polar residues" evidence="3">
    <location>
        <begin position="18"/>
        <end position="30"/>
    </location>
</feature>
<evidence type="ECO:0000313" key="5">
    <source>
        <dbReference type="Proteomes" id="UP000242525"/>
    </source>
</evidence>
<dbReference type="SUPFAM" id="SSF143113">
    <property type="entry name" value="NAP-like"/>
    <property type="match status" value="1"/>
</dbReference>
<feature type="compositionally biased region" description="Acidic residues" evidence="3">
    <location>
        <begin position="159"/>
        <end position="170"/>
    </location>
</feature>
<comment type="similarity">
    <text evidence="1 2">Belongs to the nucleosome assembly protein (NAP) family.</text>
</comment>
<dbReference type="STRING" id="1173061.A0A0J9XEM7"/>
<protein>
    <submittedName>
        <fullName evidence="4">Similar to Saccharomyces cerevisiae YKR048C NAP1 Protein that interacts with mitotic cyclin Clb2p</fullName>
    </submittedName>
</protein>
<evidence type="ECO:0000256" key="3">
    <source>
        <dbReference type="SAM" id="MobiDB-lite"/>
    </source>
</evidence>
<dbReference type="GO" id="GO:0005634">
    <property type="term" value="C:nucleus"/>
    <property type="evidence" value="ECO:0007669"/>
    <property type="project" value="InterPro"/>
</dbReference>
<reference evidence="4" key="1">
    <citation type="submission" date="2014-03" db="EMBL/GenBank/DDBJ databases">
        <authorList>
            <person name="Casaregola S."/>
        </authorList>
    </citation>
    <scope>NUCLEOTIDE SEQUENCE [LARGE SCALE GENOMIC DNA]</scope>
    <source>
        <strain evidence="4">CLIB 918</strain>
    </source>
</reference>
<dbReference type="AlphaFoldDB" id="A0A0J9XEM7"/>
<dbReference type="Pfam" id="PF00956">
    <property type="entry name" value="NAP"/>
    <property type="match status" value="1"/>
</dbReference>
<feature type="region of interest" description="Disordered" evidence="3">
    <location>
        <begin position="367"/>
        <end position="416"/>
    </location>
</feature>
<comment type="caution">
    <text evidence="4">The sequence shown here is derived from an EMBL/GenBank/DDBJ whole genome shotgun (WGS) entry which is preliminary data.</text>
</comment>
<evidence type="ECO:0000256" key="2">
    <source>
        <dbReference type="RuleBase" id="RU003876"/>
    </source>
</evidence>
<proteinExistence type="inferred from homology"/>
<organism evidence="4 5">
    <name type="scientific">Geotrichum candidum</name>
    <name type="common">Oospora lactis</name>
    <name type="synonym">Dipodascus geotrichum</name>
    <dbReference type="NCBI Taxonomy" id="1173061"/>
    <lineage>
        <taxon>Eukaryota</taxon>
        <taxon>Fungi</taxon>
        <taxon>Dikarya</taxon>
        <taxon>Ascomycota</taxon>
        <taxon>Saccharomycotina</taxon>
        <taxon>Dipodascomycetes</taxon>
        <taxon>Dipodascales</taxon>
        <taxon>Dipodascaceae</taxon>
        <taxon>Geotrichum</taxon>
    </lineage>
</organism>
<feature type="compositionally biased region" description="Acidic residues" evidence="3">
    <location>
        <begin position="141"/>
        <end position="152"/>
    </location>
</feature>
<feature type="region of interest" description="Disordered" evidence="3">
    <location>
        <begin position="127"/>
        <end position="182"/>
    </location>
</feature>
<dbReference type="Proteomes" id="UP000242525">
    <property type="component" value="Unassembled WGS sequence"/>
</dbReference>
<name>A0A0J9XEM7_GEOCN</name>
<dbReference type="OrthoDB" id="27325at2759"/>
<feature type="region of interest" description="Disordered" evidence="3">
    <location>
        <begin position="1"/>
        <end position="31"/>
    </location>
</feature>